<dbReference type="GO" id="GO:0006104">
    <property type="term" value="P:succinyl-CoA metabolic process"/>
    <property type="evidence" value="ECO:0007669"/>
    <property type="project" value="TreeGrafter"/>
</dbReference>
<dbReference type="AlphaFoldDB" id="X0VNP7"/>
<dbReference type="PROSITE" id="PS50975">
    <property type="entry name" value="ATP_GRASP"/>
    <property type="match status" value="1"/>
</dbReference>
<dbReference type="InterPro" id="IPR011761">
    <property type="entry name" value="ATP-grasp"/>
</dbReference>
<dbReference type="Gene3D" id="3.30.470.20">
    <property type="entry name" value="ATP-grasp fold, B domain"/>
    <property type="match status" value="1"/>
</dbReference>
<accession>X0VNP7</accession>
<feature type="domain" description="ATP-grasp" evidence="1">
    <location>
        <begin position="9"/>
        <end position="55"/>
    </location>
</feature>
<dbReference type="Pfam" id="PF08442">
    <property type="entry name" value="ATP-grasp_2"/>
    <property type="match status" value="1"/>
</dbReference>
<name>X0VNP7_9ZZZZ</name>
<evidence type="ECO:0000313" key="2">
    <source>
        <dbReference type="EMBL" id="GAG02186.1"/>
    </source>
</evidence>
<dbReference type="GO" id="GO:0006099">
    <property type="term" value="P:tricarboxylic acid cycle"/>
    <property type="evidence" value="ECO:0007669"/>
    <property type="project" value="TreeGrafter"/>
</dbReference>
<dbReference type="InterPro" id="IPR013650">
    <property type="entry name" value="ATP-grasp_succ-CoA_synth-type"/>
</dbReference>
<protein>
    <recommendedName>
        <fullName evidence="1">ATP-grasp domain-containing protein</fullName>
    </recommendedName>
</protein>
<dbReference type="GO" id="GO:0005524">
    <property type="term" value="F:ATP binding"/>
    <property type="evidence" value="ECO:0007669"/>
    <property type="project" value="InterPro"/>
</dbReference>
<dbReference type="GO" id="GO:0042709">
    <property type="term" value="C:succinate-CoA ligase complex"/>
    <property type="evidence" value="ECO:0007669"/>
    <property type="project" value="TreeGrafter"/>
</dbReference>
<reference evidence="2" key="1">
    <citation type="journal article" date="2014" name="Front. Microbiol.">
        <title>High frequency of phylogenetically diverse reductive dehalogenase-homologous genes in deep subseafloor sedimentary metagenomes.</title>
        <authorList>
            <person name="Kawai M."/>
            <person name="Futagami T."/>
            <person name="Toyoda A."/>
            <person name="Takaki Y."/>
            <person name="Nishi S."/>
            <person name="Hori S."/>
            <person name="Arai W."/>
            <person name="Tsubouchi T."/>
            <person name="Morono Y."/>
            <person name="Uchiyama I."/>
            <person name="Ito T."/>
            <person name="Fujiyama A."/>
            <person name="Inagaki F."/>
            <person name="Takami H."/>
        </authorList>
    </citation>
    <scope>NUCLEOTIDE SEQUENCE</scope>
    <source>
        <strain evidence="2">Expedition CK06-06</strain>
    </source>
</reference>
<comment type="caution">
    <text evidence="2">The sequence shown here is derived from an EMBL/GenBank/DDBJ whole genome shotgun (WGS) entry which is preliminary data.</text>
</comment>
<dbReference type="PANTHER" id="PTHR11815">
    <property type="entry name" value="SUCCINYL-COA SYNTHETASE BETA CHAIN"/>
    <property type="match status" value="1"/>
</dbReference>
<dbReference type="SUPFAM" id="SSF56059">
    <property type="entry name" value="Glutathione synthetase ATP-binding domain-like"/>
    <property type="match status" value="1"/>
</dbReference>
<proteinExistence type="predicted"/>
<dbReference type="EMBL" id="BARS01022628">
    <property type="protein sequence ID" value="GAG02186.1"/>
    <property type="molecule type" value="Genomic_DNA"/>
</dbReference>
<sequence length="190" mass="20053">MRLHEHEAADIFENAGIPFPERGVASTPEEAEKLAVGLGCPVILKAQVLAGGRGLAGGIIDAENPGEAHSSAGNLLTSEIKGLPVRKILVAKKADIVKELYFGVTVDGFEGKPAALVSTEGGMSVEETAKRFPGKIASIHTDVNRGLLSYEARNLLKRLGFTSKELISCAGVLVKLYDVFLSCNALIAEI</sequence>
<dbReference type="PANTHER" id="PTHR11815:SF10">
    <property type="entry name" value="SUCCINATE--COA LIGASE [GDP-FORMING] SUBUNIT BETA, MITOCHONDRIAL"/>
    <property type="match status" value="1"/>
</dbReference>
<dbReference type="Gene3D" id="3.30.1490.20">
    <property type="entry name" value="ATP-grasp fold, A domain"/>
    <property type="match status" value="1"/>
</dbReference>
<organism evidence="2">
    <name type="scientific">marine sediment metagenome</name>
    <dbReference type="NCBI Taxonomy" id="412755"/>
    <lineage>
        <taxon>unclassified sequences</taxon>
        <taxon>metagenomes</taxon>
        <taxon>ecological metagenomes</taxon>
    </lineage>
</organism>
<feature type="non-terminal residue" evidence="2">
    <location>
        <position position="190"/>
    </location>
</feature>
<dbReference type="InterPro" id="IPR013815">
    <property type="entry name" value="ATP_grasp_subdomain_1"/>
</dbReference>
<gene>
    <name evidence="2" type="ORF">S01H1_36153</name>
</gene>
<evidence type="ECO:0000259" key="1">
    <source>
        <dbReference type="PROSITE" id="PS50975"/>
    </source>
</evidence>
<dbReference type="GO" id="GO:0004775">
    <property type="term" value="F:succinate-CoA ligase (ADP-forming) activity"/>
    <property type="evidence" value="ECO:0007669"/>
    <property type="project" value="TreeGrafter"/>
</dbReference>
<dbReference type="GO" id="GO:0046872">
    <property type="term" value="F:metal ion binding"/>
    <property type="evidence" value="ECO:0007669"/>
    <property type="project" value="InterPro"/>
</dbReference>